<feature type="compositionally biased region" description="Basic and acidic residues" evidence="1">
    <location>
        <begin position="81"/>
        <end position="96"/>
    </location>
</feature>
<dbReference type="Proteomes" id="UP001153269">
    <property type="component" value="Unassembled WGS sequence"/>
</dbReference>
<organism evidence="2 3">
    <name type="scientific">Pleuronectes platessa</name>
    <name type="common">European plaice</name>
    <dbReference type="NCBI Taxonomy" id="8262"/>
    <lineage>
        <taxon>Eukaryota</taxon>
        <taxon>Metazoa</taxon>
        <taxon>Chordata</taxon>
        <taxon>Craniata</taxon>
        <taxon>Vertebrata</taxon>
        <taxon>Euteleostomi</taxon>
        <taxon>Actinopterygii</taxon>
        <taxon>Neopterygii</taxon>
        <taxon>Teleostei</taxon>
        <taxon>Neoteleostei</taxon>
        <taxon>Acanthomorphata</taxon>
        <taxon>Carangaria</taxon>
        <taxon>Pleuronectiformes</taxon>
        <taxon>Pleuronectoidei</taxon>
        <taxon>Pleuronectidae</taxon>
        <taxon>Pleuronectes</taxon>
    </lineage>
</organism>
<keyword evidence="3" id="KW-1185">Reference proteome</keyword>
<evidence type="ECO:0000313" key="3">
    <source>
        <dbReference type="Proteomes" id="UP001153269"/>
    </source>
</evidence>
<dbReference type="AlphaFoldDB" id="A0A9N7YY45"/>
<accession>A0A9N7YY45</accession>
<sequence>MPRTFAHMPPTTQRPYIEGRIGAQAASRQIKTISLILSPLTLFVVTVFSRSVSARPLLYAAPPPRASSLKPTPWQPVAASPRKEEGGSDGGKERGREIRRRNCWGCDWGGKGVRFSARKSVGSKAKDLSPREGSHTVLDCAELQSSTESQQHKDNFFIRRPSRWQPPPPFMFLRLMHSLHFQQWRGNTPNGETDAESTNSG</sequence>
<protein>
    <submittedName>
        <fullName evidence="2">Uncharacterized protein</fullName>
    </submittedName>
</protein>
<proteinExistence type="predicted"/>
<gene>
    <name evidence="2" type="ORF">PLEPLA_LOCUS36431</name>
</gene>
<reference evidence="2" key="1">
    <citation type="submission" date="2020-03" db="EMBL/GenBank/DDBJ databases">
        <authorList>
            <person name="Weist P."/>
        </authorList>
    </citation>
    <scope>NUCLEOTIDE SEQUENCE</scope>
</reference>
<evidence type="ECO:0000256" key="1">
    <source>
        <dbReference type="SAM" id="MobiDB-lite"/>
    </source>
</evidence>
<comment type="caution">
    <text evidence="2">The sequence shown here is derived from an EMBL/GenBank/DDBJ whole genome shotgun (WGS) entry which is preliminary data.</text>
</comment>
<feature type="region of interest" description="Disordered" evidence="1">
    <location>
        <begin position="61"/>
        <end position="96"/>
    </location>
</feature>
<name>A0A9N7YY45_PLEPL</name>
<dbReference type="EMBL" id="CADEAL010003990">
    <property type="protein sequence ID" value="CAB1448782.1"/>
    <property type="molecule type" value="Genomic_DNA"/>
</dbReference>
<evidence type="ECO:0000313" key="2">
    <source>
        <dbReference type="EMBL" id="CAB1448782.1"/>
    </source>
</evidence>